<evidence type="ECO:0000259" key="2">
    <source>
        <dbReference type="SMART" id="SM00363"/>
    </source>
</evidence>
<dbReference type="InterPro" id="IPR040591">
    <property type="entry name" value="RqcP2_RBD"/>
</dbReference>
<reference evidence="3 4" key="2">
    <citation type="journal article" date="2016" name="Int. J. Syst. Evol. Microbiol.">
        <title>Paenibacillus bovis sp. nov., isolated from raw yak (Bos grunniens) milk.</title>
        <authorList>
            <person name="Gao C."/>
            <person name="Han J."/>
            <person name="Liu Z."/>
            <person name="Xu X."/>
            <person name="Hang F."/>
            <person name="Wu Z."/>
        </authorList>
    </citation>
    <scope>NUCLEOTIDE SEQUENCE [LARGE SCALE GENOMIC DNA]</scope>
    <source>
        <strain evidence="3 4">BD3526</strain>
    </source>
</reference>
<dbReference type="PROSITE" id="PS50889">
    <property type="entry name" value="S4"/>
    <property type="match status" value="1"/>
</dbReference>
<dbReference type="Gene3D" id="3.10.290.10">
    <property type="entry name" value="RNA-binding S4 domain"/>
    <property type="match status" value="1"/>
</dbReference>
<dbReference type="Gene3D" id="3.30.1370.160">
    <property type="match status" value="1"/>
</dbReference>
<evidence type="ECO:0000313" key="3">
    <source>
        <dbReference type="EMBL" id="ANF97683.1"/>
    </source>
</evidence>
<dbReference type="KEGG" id="pbv:AR543_17830"/>
<dbReference type="InterPro" id="IPR036986">
    <property type="entry name" value="S4_RNA-bd_sf"/>
</dbReference>
<dbReference type="OrthoDB" id="9812787at2"/>
<dbReference type="RefSeq" id="WP_060535780.1">
    <property type="nucleotide sequence ID" value="NZ_CP013023.1"/>
</dbReference>
<keyword evidence="4" id="KW-1185">Reference proteome</keyword>
<proteinExistence type="predicted"/>
<evidence type="ECO:0000256" key="1">
    <source>
        <dbReference type="PROSITE-ProRule" id="PRU00182"/>
    </source>
</evidence>
<dbReference type="Pfam" id="PF17774">
    <property type="entry name" value="YlmH_RBD"/>
    <property type="match status" value="1"/>
</dbReference>
<accession>A0A172ZJG3</accession>
<dbReference type="Proteomes" id="UP000078148">
    <property type="component" value="Chromosome"/>
</dbReference>
<keyword evidence="1" id="KW-0694">RNA-binding</keyword>
<dbReference type="AlphaFoldDB" id="A0A172ZJG3"/>
<gene>
    <name evidence="3" type="ORF">AR543_17830</name>
</gene>
<evidence type="ECO:0000313" key="4">
    <source>
        <dbReference type="Proteomes" id="UP000078148"/>
    </source>
</evidence>
<sequence length="260" mass="29391">MHSNIQHHFHPDEREFVERAAEWVHNAARYHEQKLTDFLDPRQAYILSTLIAREPDVQLRLEGGSPHAERKRALIGPDYLDLESEDMQLEVLSVTPEGQKFTELEHGDYMGSILGLGIKRGKVGDIHVLEDGCHTVVASEIASYLHLHLTQVHRLHVMTELLPTAALRAAVPDIQTMELTVASMRLDGIASDVYRLSRSKILVPIKAGRCRVNWKPEEDPSHPLKEGDMVSVQGMGRFKVLELDGVTKKGRYRVKIGKFV</sequence>
<dbReference type="InterPro" id="IPR012677">
    <property type="entry name" value="Nucleotide-bd_a/b_plait_sf"/>
</dbReference>
<protein>
    <submittedName>
        <fullName evidence="3">RNA-binding protein</fullName>
    </submittedName>
</protein>
<dbReference type="SMART" id="SM00363">
    <property type="entry name" value="S4"/>
    <property type="match status" value="1"/>
</dbReference>
<dbReference type="Gene3D" id="3.30.70.330">
    <property type="match status" value="1"/>
</dbReference>
<feature type="domain" description="RNA-binding S4" evidence="2">
    <location>
        <begin position="184"/>
        <end position="251"/>
    </location>
</feature>
<dbReference type="EMBL" id="CP013023">
    <property type="protein sequence ID" value="ANF97683.1"/>
    <property type="molecule type" value="Genomic_DNA"/>
</dbReference>
<dbReference type="GO" id="GO:0003723">
    <property type="term" value="F:RNA binding"/>
    <property type="evidence" value="ECO:0007669"/>
    <property type="project" value="UniProtKB-KW"/>
</dbReference>
<dbReference type="STRING" id="1616788.AR543_17830"/>
<dbReference type="SUPFAM" id="SSF55174">
    <property type="entry name" value="Alpha-L RNA-binding motif"/>
    <property type="match status" value="1"/>
</dbReference>
<organism evidence="3 4">
    <name type="scientific">Paenibacillus bovis</name>
    <dbReference type="NCBI Taxonomy" id="1616788"/>
    <lineage>
        <taxon>Bacteria</taxon>
        <taxon>Bacillati</taxon>
        <taxon>Bacillota</taxon>
        <taxon>Bacilli</taxon>
        <taxon>Bacillales</taxon>
        <taxon>Paenibacillaceae</taxon>
        <taxon>Paenibacillus</taxon>
    </lineage>
</organism>
<dbReference type="InterPro" id="IPR002942">
    <property type="entry name" value="S4_RNA-bd"/>
</dbReference>
<reference evidence="4" key="1">
    <citation type="submission" date="2015-10" db="EMBL/GenBank/DDBJ databases">
        <title>Genome of Paenibacillus bovis sp. nov.</title>
        <authorList>
            <person name="Wu Z."/>
            <person name="Gao C."/>
            <person name="Liu Z."/>
            <person name="Zheng H."/>
        </authorList>
    </citation>
    <scope>NUCLEOTIDE SEQUENCE [LARGE SCALE GENOMIC DNA]</scope>
    <source>
        <strain evidence="4">BD3526</strain>
    </source>
</reference>
<dbReference type="CDD" id="cd00165">
    <property type="entry name" value="S4"/>
    <property type="match status" value="1"/>
</dbReference>
<name>A0A172ZJG3_9BACL</name>